<sequence>MEREAGRRGIVSRATILVGIDGSAASLAALRWAAAEGRRRGARVLAVHAWEWSGGLHAPYAPSAGRASREEERKAALMLARRVVAELGADHVEPLVLEGPPAQVLIRASAGADLLVLGARHCRSGPYPSIDPVIAACLQGAHCPVVIPPARGAGDRAAAGALARSR</sequence>
<dbReference type="InterPro" id="IPR006015">
    <property type="entry name" value="Universal_stress_UspA"/>
</dbReference>
<dbReference type="EMBL" id="CP001874">
    <property type="protein sequence ID" value="ADG88614.1"/>
    <property type="molecule type" value="Genomic_DNA"/>
</dbReference>
<name>D6YBQ4_THEBD</name>
<evidence type="ECO:0000256" key="1">
    <source>
        <dbReference type="ARBA" id="ARBA00008791"/>
    </source>
</evidence>
<keyword evidence="4" id="KW-1185">Reference proteome</keyword>
<evidence type="ECO:0000313" key="3">
    <source>
        <dbReference type="EMBL" id="ADG88614.1"/>
    </source>
</evidence>
<dbReference type="Proteomes" id="UP000006640">
    <property type="component" value="Chromosome"/>
</dbReference>
<dbReference type="HOGENOM" id="CLU_049301_9_5_11"/>
<dbReference type="AlphaFoldDB" id="D6YBQ4"/>
<reference evidence="3 4" key="1">
    <citation type="submission" date="2010-01" db="EMBL/GenBank/DDBJ databases">
        <title>The complete genome of Thermobispora bispora DSM 43833.</title>
        <authorList>
            <consortium name="US DOE Joint Genome Institute (JGI-PGF)"/>
            <person name="Lucas S."/>
            <person name="Copeland A."/>
            <person name="Lapidus A."/>
            <person name="Glavina del Rio T."/>
            <person name="Dalin E."/>
            <person name="Tice H."/>
            <person name="Bruce D."/>
            <person name="Goodwin L."/>
            <person name="Pitluck S."/>
            <person name="Kyrpides N."/>
            <person name="Mavromatis K."/>
            <person name="Ivanova N."/>
            <person name="Mikhailova N."/>
            <person name="Chertkov O."/>
            <person name="Brettin T."/>
            <person name="Detter J.C."/>
            <person name="Han C."/>
            <person name="Larimer F."/>
            <person name="Land M."/>
            <person name="Hauser L."/>
            <person name="Markowitz V."/>
            <person name="Cheng J.-F."/>
            <person name="Hugenholtz P."/>
            <person name="Woyke T."/>
            <person name="Wu D."/>
            <person name="Jando M."/>
            <person name="Schneider S."/>
            <person name="Klenk H.-P."/>
            <person name="Eisen J.A."/>
        </authorList>
    </citation>
    <scope>NUCLEOTIDE SEQUENCE [LARGE SCALE GENOMIC DNA]</scope>
    <source>
        <strain evidence="4">ATCC 19993 / DSM 43833 / CBS 139.67 / JCM 10125 / KCTC 9307 / NBRC 14880 / R51</strain>
    </source>
</reference>
<dbReference type="Gene3D" id="3.40.50.620">
    <property type="entry name" value="HUPs"/>
    <property type="match status" value="1"/>
</dbReference>
<accession>D6YBQ4</accession>
<dbReference type="eggNOG" id="COG0589">
    <property type="taxonomic scope" value="Bacteria"/>
</dbReference>
<gene>
    <name evidence="3" type="ordered locus">Tbis_1902</name>
</gene>
<dbReference type="Pfam" id="PF00582">
    <property type="entry name" value="Usp"/>
    <property type="match status" value="1"/>
</dbReference>
<dbReference type="PRINTS" id="PR01438">
    <property type="entry name" value="UNVRSLSTRESS"/>
</dbReference>
<dbReference type="CDD" id="cd00293">
    <property type="entry name" value="USP-like"/>
    <property type="match status" value="1"/>
</dbReference>
<evidence type="ECO:0000259" key="2">
    <source>
        <dbReference type="Pfam" id="PF00582"/>
    </source>
</evidence>
<dbReference type="RefSeq" id="WP_013132147.1">
    <property type="nucleotide sequence ID" value="NC_014165.1"/>
</dbReference>
<dbReference type="SUPFAM" id="SSF52402">
    <property type="entry name" value="Adenine nucleotide alpha hydrolases-like"/>
    <property type="match status" value="1"/>
</dbReference>
<protein>
    <submittedName>
        <fullName evidence="3">UspA domain protein</fullName>
    </submittedName>
</protein>
<dbReference type="InterPro" id="IPR006016">
    <property type="entry name" value="UspA"/>
</dbReference>
<feature type="domain" description="UspA" evidence="2">
    <location>
        <begin position="15"/>
        <end position="147"/>
    </location>
</feature>
<dbReference type="PANTHER" id="PTHR46553:SF3">
    <property type="entry name" value="ADENINE NUCLEOTIDE ALPHA HYDROLASES-LIKE SUPERFAMILY PROTEIN"/>
    <property type="match status" value="1"/>
</dbReference>
<proteinExistence type="inferred from homology"/>
<dbReference type="OrthoDB" id="6174426at2"/>
<dbReference type="PANTHER" id="PTHR46553">
    <property type="entry name" value="ADENINE NUCLEOTIDE ALPHA HYDROLASES-LIKE SUPERFAMILY PROTEIN"/>
    <property type="match status" value="1"/>
</dbReference>
<dbReference type="STRING" id="469371.Tbis_1902"/>
<evidence type="ECO:0000313" key="4">
    <source>
        <dbReference type="Proteomes" id="UP000006640"/>
    </source>
</evidence>
<comment type="similarity">
    <text evidence="1">Belongs to the universal stress protein A family.</text>
</comment>
<dbReference type="KEGG" id="tbi:Tbis_1902"/>
<organism evidence="3 4">
    <name type="scientific">Thermobispora bispora (strain ATCC 19993 / DSM 43833 / CBS 139.67 / JCM 10125 / KCTC 9307 / NBRC 14880 / R51)</name>
    <dbReference type="NCBI Taxonomy" id="469371"/>
    <lineage>
        <taxon>Bacteria</taxon>
        <taxon>Bacillati</taxon>
        <taxon>Actinomycetota</taxon>
        <taxon>Actinomycetes</taxon>
        <taxon>Streptosporangiales</taxon>
        <taxon>Streptosporangiaceae</taxon>
        <taxon>Thermobispora</taxon>
    </lineage>
</organism>
<dbReference type="InterPro" id="IPR014729">
    <property type="entry name" value="Rossmann-like_a/b/a_fold"/>
</dbReference>